<dbReference type="RefSeq" id="WP_167465975.1">
    <property type="nucleotide sequence ID" value="NZ_CP046171.1"/>
</dbReference>
<evidence type="ECO:0000313" key="1">
    <source>
        <dbReference type="EMBL" id="QIS06967.1"/>
    </source>
</evidence>
<dbReference type="AlphaFoldDB" id="A0A6G9Y1L2"/>
<reference evidence="1 2" key="1">
    <citation type="journal article" date="2019" name="ACS Chem. Biol.">
        <title>Identification and Mobilization of a Cryptic Antibiotic Biosynthesis Gene Locus from a Human-Pathogenic Nocardia Isolate.</title>
        <authorList>
            <person name="Herisse M."/>
            <person name="Ishida K."/>
            <person name="Porter J.L."/>
            <person name="Howden B."/>
            <person name="Hertweck C."/>
            <person name="Stinear T.P."/>
            <person name="Pidot S.J."/>
        </authorList>
    </citation>
    <scope>NUCLEOTIDE SEQUENCE [LARGE SCALE GENOMIC DNA]</scope>
    <source>
        <strain evidence="1 2">AUSMDU00024985</strain>
    </source>
</reference>
<dbReference type="Pfam" id="PF19459">
    <property type="entry name" value="DUF5996"/>
    <property type="match status" value="1"/>
</dbReference>
<evidence type="ECO:0008006" key="3">
    <source>
        <dbReference type="Google" id="ProtNLM"/>
    </source>
</evidence>
<sequence length="323" mass="36339">MTVAFEPLPAIPLESWRPTKETLHRFAQIVGKVALAKGIRRNHWWHMTYRLTARGWTTVPLGSARSGPVFTCSFDFFDHVLRIATDQGAEAEIDLVDQSVATFYGAVCNGLRDLDVDFIMANPYPFDLPDARRPFEDDDEHRHYDPDKVAHAFRVQSQVGRVLEEFSATYSGKISPVQLFWHTFDIAVQRFSPRHVELPDSVDSVTREAYSREVISSGFWFGDDKVPEPTFYSYTAPEPAGLAERPLTPNGARWVTSGAGHSAYYAYEEARASADPVGAALEFFQSVYANGAELAGWDADQLTCWGGITDPVLREKGWPEWPR</sequence>
<dbReference type="Proteomes" id="UP000501705">
    <property type="component" value="Chromosome"/>
</dbReference>
<name>A0A6G9Y1L2_NOCBR</name>
<gene>
    <name evidence="1" type="ORF">F5X71_35800</name>
</gene>
<dbReference type="EMBL" id="CP046171">
    <property type="protein sequence ID" value="QIS06967.1"/>
    <property type="molecule type" value="Genomic_DNA"/>
</dbReference>
<evidence type="ECO:0000313" key="2">
    <source>
        <dbReference type="Proteomes" id="UP000501705"/>
    </source>
</evidence>
<dbReference type="InterPro" id="IPR046038">
    <property type="entry name" value="DUF5996"/>
</dbReference>
<accession>A0A6G9Y1L2</accession>
<organism evidence="1 2">
    <name type="scientific">Nocardia brasiliensis</name>
    <dbReference type="NCBI Taxonomy" id="37326"/>
    <lineage>
        <taxon>Bacteria</taxon>
        <taxon>Bacillati</taxon>
        <taxon>Actinomycetota</taxon>
        <taxon>Actinomycetes</taxon>
        <taxon>Mycobacteriales</taxon>
        <taxon>Nocardiaceae</taxon>
        <taxon>Nocardia</taxon>
    </lineage>
</organism>
<proteinExistence type="predicted"/>
<protein>
    <recommendedName>
        <fullName evidence="3">Ava_C0101 and related proteins</fullName>
    </recommendedName>
</protein>